<name>A0A6V7NKW9_ANACO</name>
<comment type="similarity">
    <text evidence="1">Belongs to the plant LTP family.</text>
</comment>
<dbReference type="InterPro" id="IPR016140">
    <property type="entry name" value="Bifunc_inhib/LTP/seed_store"/>
</dbReference>
<dbReference type="Pfam" id="PF14368">
    <property type="entry name" value="LTP_2"/>
    <property type="match status" value="1"/>
</dbReference>
<evidence type="ECO:0000256" key="2">
    <source>
        <dbReference type="ARBA" id="ARBA00022729"/>
    </source>
</evidence>
<gene>
    <name evidence="8" type="ORF">CB5_LOCUS2137</name>
</gene>
<dbReference type="EMBL" id="LR862139">
    <property type="protein sequence ID" value="CAD1818926.1"/>
    <property type="molecule type" value="Genomic_DNA"/>
</dbReference>
<organism evidence="8">
    <name type="scientific">Ananas comosus var. bracteatus</name>
    <name type="common">red pineapple</name>
    <dbReference type="NCBI Taxonomy" id="296719"/>
    <lineage>
        <taxon>Eukaryota</taxon>
        <taxon>Viridiplantae</taxon>
        <taxon>Streptophyta</taxon>
        <taxon>Embryophyta</taxon>
        <taxon>Tracheophyta</taxon>
        <taxon>Spermatophyta</taxon>
        <taxon>Magnoliopsida</taxon>
        <taxon>Liliopsida</taxon>
        <taxon>Poales</taxon>
        <taxon>Bromeliaceae</taxon>
        <taxon>Bromelioideae</taxon>
        <taxon>Ananas</taxon>
    </lineage>
</organism>
<feature type="transmembrane region" description="Helical" evidence="6">
    <location>
        <begin position="161"/>
        <end position="184"/>
    </location>
</feature>
<evidence type="ECO:0000259" key="7">
    <source>
        <dbReference type="Pfam" id="PF14368"/>
    </source>
</evidence>
<keyword evidence="6" id="KW-1133">Transmembrane helix</keyword>
<dbReference type="AlphaFoldDB" id="A0A6V7NKW9"/>
<evidence type="ECO:0000256" key="6">
    <source>
        <dbReference type="SAM" id="Phobius"/>
    </source>
</evidence>
<feature type="domain" description="Bifunctional inhibitor/plant lipid transfer protein/seed storage helical" evidence="7">
    <location>
        <begin position="65"/>
        <end position="136"/>
    </location>
</feature>
<dbReference type="InterPro" id="IPR043325">
    <property type="entry name" value="LTSS"/>
</dbReference>
<sequence>MVENDPRSKSNEIKERNETEKKKTKETHRDGLYKLFEKVCSGGGGGSGDVIRNRTSSGADKPAVRAGLVPCAIYLNSTNPPASCCNPLKNAFTNELPCACAVFHNPAILKGLGLDVTTGLALIRHCNITGVSPSLCSSAPTPATTPPTPTPGFRPNGANSLYGATWTGMSCTFSLLFMFLWFIVV</sequence>
<keyword evidence="6" id="KW-0812">Transmembrane</keyword>
<evidence type="ECO:0000313" key="8">
    <source>
        <dbReference type="EMBL" id="CAD1818926.1"/>
    </source>
</evidence>
<evidence type="ECO:0000256" key="3">
    <source>
        <dbReference type="ARBA" id="ARBA00023157"/>
    </source>
</evidence>
<dbReference type="SUPFAM" id="SSF47699">
    <property type="entry name" value="Bifunctional inhibitor/lipid-transfer protein/seed storage 2S albumin"/>
    <property type="match status" value="1"/>
</dbReference>
<protein>
    <recommendedName>
        <fullName evidence="7">Bifunctional inhibitor/plant lipid transfer protein/seed storage helical domain-containing protein</fullName>
    </recommendedName>
</protein>
<evidence type="ECO:0000256" key="4">
    <source>
        <dbReference type="ARBA" id="ARBA00023180"/>
    </source>
</evidence>
<proteinExistence type="inferred from homology"/>
<dbReference type="Gene3D" id="1.10.110.10">
    <property type="entry name" value="Plant lipid-transfer and hydrophobic proteins"/>
    <property type="match status" value="1"/>
</dbReference>
<keyword evidence="2" id="KW-0732">Signal</keyword>
<reference evidence="8" key="1">
    <citation type="submission" date="2020-07" db="EMBL/GenBank/DDBJ databases">
        <authorList>
            <person name="Lin J."/>
        </authorList>
    </citation>
    <scope>NUCLEOTIDE SEQUENCE</scope>
</reference>
<accession>A0A6V7NKW9</accession>
<keyword evidence="3" id="KW-1015">Disulfide bond</keyword>
<dbReference type="InterPro" id="IPR036312">
    <property type="entry name" value="Bifun_inhib/LTP/seed_sf"/>
</dbReference>
<dbReference type="CDD" id="cd00010">
    <property type="entry name" value="AAI_LTSS"/>
    <property type="match status" value="1"/>
</dbReference>
<evidence type="ECO:0000256" key="5">
    <source>
        <dbReference type="SAM" id="MobiDB-lite"/>
    </source>
</evidence>
<feature type="region of interest" description="Disordered" evidence="5">
    <location>
        <begin position="1"/>
        <end position="27"/>
    </location>
</feature>
<keyword evidence="4" id="KW-0325">Glycoprotein</keyword>
<evidence type="ECO:0000256" key="1">
    <source>
        <dbReference type="ARBA" id="ARBA00009748"/>
    </source>
</evidence>
<dbReference type="PANTHER" id="PTHR33044">
    <property type="entry name" value="BIFUNCTIONAL INHIBITOR/LIPID-TRANSFER PROTEIN/SEED STORAGE 2S ALBUMIN SUPERFAMILY PROTEIN-RELATED"/>
    <property type="match status" value="1"/>
</dbReference>
<keyword evidence="6" id="KW-0472">Membrane</keyword>